<dbReference type="InterPro" id="IPR016181">
    <property type="entry name" value="Acyl_CoA_acyltransferase"/>
</dbReference>
<dbReference type="RefSeq" id="WP_265545956.1">
    <property type="nucleotide sequence ID" value="NZ_CP098740.1"/>
</dbReference>
<proteinExistence type="predicted"/>
<evidence type="ECO:0000259" key="2">
    <source>
        <dbReference type="PROSITE" id="PS51186"/>
    </source>
</evidence>
<dbReference type="EMBL" id="CP098740">
    <property type="protein sequence ID" value="UZK57612.1"/>
    <property type="molecule type" value="Genomic_DNA"/>
</dbReference>
<evidence type="ECO:0000256" key="1">
    <source>
        <dbReference type="SAM" id="MobiDB-lite"/>
    </source>
</evidence>
<keyword evidence="4" id="KW-1185">Reference proteome</keyword>
<feature type="region of interest" description="Disordered" evidence="1">
    <location>
        <begin position="1"/>
        <end position="20"/>
    </location>
</feature>
<reference evidence="3" key="1">
    <citation type="journal article" date="2022" name="Front. Microbiol.">
        <title>Mirubactin C rescues the lethal effect of cell wall biosynthesis mutations in Bacillus subtilis.</title>
        <authorList>
            <person name="Kepplinger B."/>
            <person name="Wen X."/>
            <person name="Tyler A.R."/>
            <person name="Kim B.Y."/>
            <person name="Brown J."/>
            <person name="Banks P."/>
            <person name="Dashti Y."/>
            <person name="Mackenzie E.S."/>
            <person name="Wills C."/>
            <person name="Kawai Y."/>
            <person name="Waldron K.J."/>
            <person name="Allenby N.E.E."/>
            <person name="Wu L.J."/>
            <person name="Hall M.J."/>
            <person name="Errington J."/>
        </authorList>
    </citation>
    <scope>NUCLEOTIDE SEQUENCE</scope>
    <source>
        <strain evidence="3">MDA8-470</strain>
    </source>
</reference>
<dbReference type="CDD" id="cd04301">
    <property type="entry name" value="NAT_SF"/>
    <property type="match status" value="1"/>
</dbReference>
<organism evidence="3 4">
    <name type="scientific">Streptomyces drozdowiczii</name>
    <dbReference type="NCBI Taxonomy" id="202862"/>
    <lineage>
        <taxon>Bacteria</taxon>
        <taxon>Bacillati</taxon>
        <taxon>Actinomycetota</taxon>
        <taxon>Actinomycetes</taxon>
        <taxon>Kitasatosporales</taxon>
        <taxon>Streptomycetaceae</taxon>
        <taxon>Streptomyces</taxon>
    </lineage>
</organism>
<evidence type="ECO:0000313" key="4">
    <source>
        <dbReference type="Proteomes" id="UP001164963"/>
    </source>
</evidence>
<name>A0ABY6PZL0_9ACTN</name>
<dbReference type="Proteomes" id="UP001164963">
    <property type="component" value="Chromosome"/>
</dbReference>
<dbReference type="Pfam" id="PF08445">
    <property type="entry name" value="FR47"/>
    <property type="match status" value="1"/>
</dbReference>
<sequence length="238" mass="24881">MTTHPEPGHPLDDPVGSALRGPHAHFAEGRGRVLRYPAAVAPWVALPPDPGPADWADVAALTGPGGGVTITAFREPPPADWEITFHAPGVQLVDAGVAAEPLPEAVRLGPADVPEMLDLVARTRPGPFEPRTVELGTYLGVRRDGVLVAMAGERMRPPGWSEISAVCTDASVRGQGLGGGLVRAVAHEIRQRGEIPFLHAAAANTGAVRLYESLGFELRRGVEFLAALVPAGVPVAAR</sequence>
<dbReference type="InterPro" id="IPR013653">
    <property type="entry name" value="GCN5-like_dom"/>
</dbReference>
<feature type="domain" description="N-acetyltransferase" evidence="2">
    <location>
        <begin position="103"/>
        <end position="236"/>
    </location>
</feature>
<protein>
    <submittedName>
        <fullName evidence="3">GNAT family N-acetyltransferase</fullName>
    </submittedName>
</protein>
<gene>
    <name evidence="3" type="ORF">NEH16_29150</name>
</gene>
<feature type="compositionally biased region" description="Basic and acidic residues" evidence="1">
    <location>
        <begin position="1"/>
        <end position="12"/>
    </location>
</feature>
<dbReference type="InterPro" id="IPR000182">
    <property type="entry name" value="GNAT_dom"/>
</dbReference>
<evidence type="ECO:0000313" key="3">
    <source>
        <dbReference type="EMBL" id="UZK57612.1"/>
    </source>
</evidence>
<accession>A0ABY6PZL0</accession>
<dbReference type="PROSITE" id="PS51186">
    <property type="entry name" value="GNAT"/>
    <property type="match status" value="1"/>
</dbReference>
<dbReference type="SUPFAM" id="SSF55729">
    <property type="entry name" value="Acyl-CoA N-acyltransferases (Nat)"/>
    <property type="match status" value="1"/>
</dbReference>
<dbReference type="Gene3D" id="3.40.630.30">
    <property type="match status" value="1"/>
</dbReference>